<organism evidence="2 3">
    <name type="scientific">Trypanosoma vivax (strain Y486)</name>
    <dbReference type="NCBI Taxonomy" id="1055687"/>
    <lineage>
        <taxon>Eukaryota</taxon>
        <taxon>Discoba</taxon>
        <taxon>Euglenozoa</taxon>
        <taxon>Kinetoplastea</taxon>
        <taxon>Metakinetoplastina</taxon>
        <taxon>Trypanosomatida</taxon>
        <taxon>Trypanosomatidae</taxon>
        <taxon>Trypanosoma</taxon>
        <taxon>Duttonella</taxon>
    </lineage>
</organism>
<feature type="compositionally biased region" description="Basic and acidic residues" evidence="1">
    <location>
        <begin position="300"/>
        <end position="311"/>
    </location>
</feature>
<keyword evidence="3" id="KW-1185">Reference proteome</keyword>
<name>F9WRD0_TRYVY</name>
<feature type="region of interest" description="Disordered" evidence="1">
    <location>
        <begin position="289"/>
        <end position="311"/>
    </location>
</feature>
<dbReference type="AlphaFoldDB" id="F9WRD0"/>
<dbReference type="VEuPathDB" id="TriTrypDB:TvY486_0028810"/>
<proteinExistence type="predicted"/>
<evidence type="ECO:0000313" key="2">
    <source>
        <dbReference type="EMBL" id="CCD20114.1"/>
    </source>
</evidence>
<feature type="region of interest" description="Disordered" evidence="1">
    <location>
        <begin position="1"/>
        <end position="168"/>
    </location>
</feature>
<reference evidence="2 3" key="1">
    <citation type="journal article" date="2012" name="Proc. Natl. Acad. Sci. U.S.A.">
        <title>Antigenic diversity is generated by distinct evolutionary mechanisms in African trypanosome species.</title>
        <authorList>
            <person name="Jackson A.P."/>
            <person name="Berry A."/>
            <person name="Aslett M."/>
            <person name="Allison H.C."/>
            <person name="Burton P."/>
            <person name="Vavrova-Anderson J."/>
            <person name="Brown R."/>
            <person name="Browne H."/>
            <person name="Corton N."/>
            <person name="Hauser H."/>
            <person name="Gamble J."/>
            <person name="Gilderthorp R."/>
            <person name="Marcello L."/>
            <person name="McQuillan J."/>
            <person name="Otto T.D."/>
            <person name="Quail M.A."/>
            <person name="Sanders M.J."/>
            <person name="van Tonder A."/>
            <person name="Ginger M.L."/>
            <person name="Field M.C."/>
            <person name="Barry J.D."/>
            <person name="Hertz-Fowler C."/>
            <person name="Berriman M."/>
        </authorList>
    </citation>
    <scope>NUCLEOTIDE SEQUENCE</scope>
    <source>
        <strain evidence="2 3">Y486</strain>
    </source>
</reference>
<protein>
    <submittedName>
        <fullName evidence="2">Uncharacterized protein</fullName>
    </submittedName>
</protein>
<evidence type="ECO:0000313" key="3">
    <source>
        <dbReference type="Proteomes" id="UP000009027"/>
    </source>
</evidence>
<feature type="compositionally biased region" description="Polar residues" evidence="1">
    <location>
        <begin position="34"/>
        <end position="51"/>
    </location>
</feature>
<accession>F9WRD0</accession>
<feature type="compositionally biased region" description="Polar residues" evidence="1">
    <location>
        <begin position="241"/>
        <end position="254"/>
    </location>
</feature>
<dbReference type="Proteomes" id="UP000009027">
    <property type="component" value="Unassembled WGS sequence"/>
</dbReference>
<feature type="region of interest" description="Disordered" evidence="1">
    <location>
        <begin position="200"/>
        <end position="254"/>
    </location>
</feature>
<gene>
    <name evidence="2" type="ORF">TvY486_0028810</name>
</gene>
<dbReference type="EMBL" id="CAEX01004886">
    <property type="protein sequence ID" value="CCD20114.1"/>
    <property type="molecule type" value="Genomic_DNA"/>
</dbReference>
<sequence length="343" mass="36503">MRRRSANARRAVGAGDAPSPKPLPHDSAGGQREATATVSTQVSRPTSSARPSGTGAAFGRRGKRALAPSANTGHTMQIKCLDAVGAKQSCSSHSKGSAAGRPASTRKNTPADTPRRLRRVRPRPRQEVAARPRQRQAWQDAVRKNTETGRNAPKQPLHFTEGKQANAAQSHEIIRGDRYSCNTKVSRCTSGEAAIKKLRPRTSGRTGPCFPKSTSPAEKTLTQSLGNKTKNTRKNEAKGGNNETRTRFVSTSVRGPRCQQTCSESKSLAPCTAGVAKRKETGKPAIVAAHARGSAANEGDSGRKGDSIRVGRKSDVHFVKGSCFSASASFSRRVKNATTGKDD</sequence>
<evidence type="ECO:0000256" key="1">
    <source>
        <dbReference type="SAM" id="MobiDB-lite"/>
    </source>
</evidence>
<feature type="compositionally biased region" description="Polar residues" evidence="1">
    <location>
        <begin position="212"/>
        <end position="229"/>
    </location>
</feature>